<dbReference type="Proteomes" id="UP000680656">
    <property type="component" value="Chromosome"/>
</dbReference>
<name>A0A8E7B0J4_9EURY</name>
<accession>A0A8E7B0J4</accession>
<organism evidence="1 2">
    <name type="scientific">Methanospirillum purgamenti</name>
    <dbReference type="NCBI Taxonomy" id="2834276"/>
    <lineage>
        <taxon>Archaea</taxon>
        <taxon>Methanobacteriati</taxon>
        <taxon>Methanobacteriota</taxon>
        <taxon>Stenosarchaea group</taxon>
        <taxon>Methanomicrobia</taxon>
        <taxon>Methanomicrobiales</taxon>
        <taxon>Methanospirillaceae</taxon>
        <taxon>Methanospirillum</taxon>
    </lineage>
</organism>
<dbReference type="KEGG" id="mrtj:KHC33_04260"/>
<protein>
    <submittedName>
        <fullName evidence="1">Uncharacterized protein</fullName>
    </submittedName>
</protein>
<dbReference type="AlphaFoldDB" id="A0A8E7B0J4"/>
<dbReference type="GeneID" id="65096370"/>
<proteinExistence type="predicted"/>
<dbReference type="RefSeq" id="WP_214420522.1">
    <property type="nucleotide sequence ID" value="NZ_CP075546.1"/>
</dbReference>
<evidence type="ECO:0000313" key="2">
    <source>
        <dbReference type="Proteomes" id="UP000680656"/>
    </source>
</evidence>
<dbReference type="EMBL" id="CP075546">
    <property type="protein sequence ID" value="QVV89734.1"/>
    <property type="molecule type" value="Genomic_DNA"/>
</dbReference>
<evidence type="ECO:0000313" key="1">
    <source>
        <dbReference type="EMBL" id="QVV89734.1"/>
    </source>
</evidence>
<gene>
    <name evidence="1" type="ORF">KHC33_04260</name>
</gene>
<sequence>MLDYGELQQMALEGDNEALETNLNELKHSDLSILPEGISLLIFESNFPETILFREGYVIIADITEHIYSKYWWHKYHARVFVDAMERAVTRLQIEGNPLSDPTIESDEDVHIFFRFKLTLPKTTPSEQIIESINSAFDLVWERANAILENSDSVLILGKDTDEGLEKLKKISSELQHLGYYTYIIKEQPDRIGESIIQKVLRFALSSKFVIIENSEPSGHLYEIPHVTKMAELVTVVLQEESKGATWMFEDSYVKHSHWKKFSYKPDNMQNEIENAISWAENYIKEFGQFQKEKLPWLR</sequence>
<keyword evidence="2" id="KW-1185">Reference proteome</keyword>
<reference evidence="1 2" key="1">
    <citation type="submission" date="2021-05" db="EMBL/GenBank/DDBJ databases">
        <title>A novel Methanospirillum isolate from a pyrite-forming mixed culture.</title>
        <authorList>
            <person name="Bunk B."/>
            <person name="Sproer C."/>
            <person name="Spring S."/>
            <person name="Pester M."/>
        </authorList>
    </citation>
    <scope>NUCLEOTIDE SEQUENCE [LARGE SCALE GENOMIC DNA]</scope>
    <source>
        <strain evidence="1 2">J.3.6.1-F.2.7.3</strain>
    </source>
</reference>